<dbReference type="Pfam" id="PF04849">
    <property type="entry name" value="HAP1_N"/>
    <property type="match status" value="1"/>
</dbReference>
<evidence type="ECO:0000259" key="7">
    <source>
        <dbReference type="SMART" id="SM01424"/>
    </source>
</evidence>
<dbReference type="SUPFAM" id="SSF90257">
    <property type="entry name" value="Myosin rod fragments"/>
    <property type="match status" value="1"/>
</dbReference>
<feature type="domain" description="HAP1 N-terminal" evidence="7">
    <location>
        <begin position="10"/>
        <end position="241"/>
    </location>
</feature>
<evidence type="ECO:0000313" key="8">
    <source>
        <dbReference type="EMBL" id="CAJ0566852.1"/>
    </source>
</evidence>
<evidence type="ECO:0000256" key="4">
    <source>
        <dbReference type="ARBA" id="ARBA00023128"/>
    </source>
</evidence>
<keyword evidence="9" id="KW-1185">Reference proteome</keyword>
<comment type="caution">
    <text evidence="8">The sequence shown here is derived from an EMBL/GenBank/DDBJ whole genome shotgun (WGS) entry which is preliminary data.</text>
</comment>
<dbReference type="PANTHER" id="PTHR15751">
    <property type="entry name" value="TRAFFICKING KINESIN-BINDING PROTEIN"/>
    <property type="match status" value="1"/>
</dbReference>
<dbReference type="SMART" id="SM01424">
    <property type="entry name" value="HAP1_N"/>
    <property type="match status" value="1"/>
</dbReference>
<dbReference type="InterPro" id="IPR006933">
    <property type="entry name" value="HAP1_N"/>
</dbReference>
<keyword evidence="3 5" id="KW-0175">Coiled coil</keyword>
<dbReference type="GO" id="GO:0006605">
    <property type="term" value="P:protein targeting"/>
    <property type="evidence" value="ECO:0007669"/>
    <property type="project" value="TreeGrafter"/>
</dbReference>
<dbReference type="AlphaFoldDB" id="A0AA36CE96"/>
<feature type="coiled-coil region" evidence="5">
    <location>
        <begin position="37"/>
        <end position="71"/>
    </location>
</feature>
<dbReference type="GO" id="GO:0047496">
    <property type="term" value="P:vesicle transport along microtubule"/>
    <property type="evidence" value="ECO:0007669"/>
    <property type="project" value="TreeGrafter"/>
</dbReference>
<gene>
    <name evidence="8" type="ORF">MSPICULIGERA_LOCUS5436</name>
</gene>
<evidence type="ECO:0000313" key="9">
    <source>
        <dbReference type="Proteomes" id="UP001177023"/>
    </source>
</evidence>
<dbReference type="EMBL" id="CATQJA010001333">
    <property type="protein sequence ID" value="CAJ0566852.1"/>
    <property type="molecule type" value="Genomic_DNA"/>
</dbReference>
<dbReference type="Pfam" id="PF12448">
    <property type="entry name" value="Milton"/>
    <property type="match status" value="1"/>
</dbReference>
<comment type="similarity">
    <text evidence="2">Belongs to the milton family.</text>
</comment>
<feature type="region of interest" description="Disordered" evidence="6">
    <location>
        <begin position="316"/>
        <end position="370"/>
    </location>
</feature>
<keyword evidence="4" id="KW-0496">Mitochondrion</keyword>
<proteinExistence type="inferred from homology"/>
<accession>A0AA36CE96</accession>
<name>A0AA36CE96_9BILA</name>
<evidence type="ECO:0000256" key="2">
    <source>
        <dbReference type="ARBA" id="ARBA00007007"/>
    </source>
</evidence>
<dbReference type="GO" id="GO:0048311">
    <property type="term" value="P:mitochondrion distribution"/>
    <property type="evidence" value="ECO:0007669"/>
    <property type="project" value="TreeGrafter"/>
</dbReference>
<dbReference type="PANTHER" id="PTHR15751:SF12">
    <property type="entry name" value="TRAFFICKING KINESIN-BINDING PROTEIN MILT"/>
    <property type="match status" value="1"/>
</dbReference>
<dbReference type="GO" id="GO:0017022">
    <property type="term" value="F:myosin binding"/>
    <property type="evidence" value="ECO:0007669"/>
    <property type="project" value="TreeGrafter"/>
</dbReference>
<reference evidence="8" key="1">
    <citation type="submission" date="2023-06" db="EMBL/GenBank/DDBJ databases">
        <authorList>
            <person name="Delattre M."/>
        </authorList>
    </citation>
    <scope>NUCLEOTIDE SEQUENCE</scope>
    <source>
        <strain evidence="8">AF72</strain>
    </source>
</reference>
<evidence type="ECO:0000256" key="1">
    <source>
        <dbReference type="ARBA" id="ARBA00004173"/>
    </source>
</evidence>
<sequence length="674" mass="74600">MLADSFDSGDDQLHHDDSGFNEYLAKTADLELAATIGQRLFEQNKELRTRNEFLEAESREVEETITQLRHELRLKVDLMHRYSMLDEYGERASTRENEHSLRTRAEKLADENRRLKTQNATLQQTAQEADQHGQKVIRDLNKQLDSANDKIHKLQRQIQEKQDECQGQALNVSRLMQEIQAKSRETKELTEVNLELAEQLDDAIRQHEALESQVGELQEKYTEVKLMYSEAEEEIKSLKVKSSVHRTSSQDSMYDSLASELENSDSGFASTPFVTARSDAKSLRQELERLQNQPIREVEDVVEVPNPVLVDVLRRGVQNRPPTTPPQTPMSQIGPPLAHSTPAPWRSRRGSDDVPKKSTACIETQTDPPPCPEADVQLQAVLQNQHAQQASTSFGHPTVAAAQPLALTIVKTTVVHSIGAAHSRDATATPSIDVTTRPKTLNIVPRDESAPPIVAFPGTSREAEKIGNVSKSSSTDSLADYVGPKMGEPGMPGTRDLDAAIRRLKVRRQVEADFAKFRERRGLPQQPFYAQNRPAASSVVATSGEQKRLGAGISPSQHNVQSKGTVQKAPIDGYGAGWQNYAVVLGQEHQRAVVPWRALDNVGLTVLRDRRDGGVISRAELPPTPHSSPVHSQLSITRSAGLGTLLPSMSSVFSSSMSSFDLSTAQSGILSRRF</sequence>
<feature type="non-terminal residue" evidence="8">
    <location>
        <position position="674"/>
    </location>
</feature>
<evidence type="ECO:0000256" key="5">
    <source>
        <dbReference type="SAM" id="Coils"/>
    </source>
</evidence>
<feature type="coiled-coil region" evidence="5">
    <location>
        <begin position="98"/>
        <end position="241"/>
    </location>
</feature>
<dbReference type="GO" id="GO:0005739">
    <property type="term" value="C:mitochondrion"/>
    <property type="evidence" value="ECO:0007669"/>
    <property type="project" value="UniProtKB-SubCell"/>
</dbReference>
<organism evidence="8 9">
    <name type="scientific">Mesorhabditis spiculigera</name>
    <dbReference type="NCBI Taxonomy" id="96644"/>
    <lineage>
        <taxon>Eukaryota</taxon>
        <taxon>Metazoa</taxon>
        <taxon>Ecdysozoa</taxon>
        <taxon>Nematoda</taxon>
        <taxon>Chromadorea</taxon>
        <taxon>Rhabditida</taxon>
        <taxon>Rhabditina</taxon>
        <taxon>Rhabditomorpha</taxon>
        <taxon>Rhabditoidea</taxon>
        <taxon>Rhabditidae</taxon>
        <taxon>Mesorhabditinae</taxon>
        <taxon>Mesorhabditis</taxon>
    </lineage>
</organism>
<evidence type="ECO:0000256" key="3">
    <source>
        <dbReference type="ARBA" id="ARBA00023054"/>
    </source>
</evidence>
<protein>
    <recommendedName>
        <fullName evidence="7">HAP1 N-terminal domain-containing protein</fullName>
    </recommendedName>
</protein>
<dbReference type="InterPro" id="IPR051946">
    <property type="entry name" value="Intracell_Traff-Reg"/>
</dbReference>
<dbReference type="InterPro" id="IPR022154">
    <property type="entry name" value="TRAK1/2_C"/>
</dbReference>
<dbReference type="Proteomes" id="UP001177023">
    <property type="component" value="Unassembled WGS sequence"/>
</dbReference>
<comment type="subcellular location">
    <subcellularLocation>
        <location evidence="1">Mitochondrion</location>
    </subcellularLocation>
</comment>
<feature type="region of interest" description="Disordered" evidence="6">
    <location>
        <begin position="464"/>
        <end position="494"/>
    </location>
</feature>
<evidence type="ECO:0000256" key="6">
    <source>
        <dbReference type="SAM" id="MobiDB-lite"/>
    </source>
</evidence>
<dbReference type="GO" id="GO:0031410">
    <property type="term" value="C:cytoplasmic vesicle"/>
    <property type="evidence" value="ECO:0007669"/>
    <property type="project" value="TreeGrafter"/>
</dbReference>